<gene>
    <name evidence="1" type="ORF">SAMN05444351_4197</name>
</gene>
<protein>
    <submittedName>
        <fullName evidence="1">Uncharacterized protein</fullName>
    </submittedName>
</protein>
<organism evidence="1 2">
    <name type="scientific">Geodermatophilus nigrescens</name>
    <dbReference type="NCBI Taxonomy" id="1070870"/>
    <lineage>
        <taxon>Bacteria</taxon>
        <taxon>Bacillati</taxon>
        <taxon>Actinomycetota</taxon>
        <taxon>Actinomycetes</taxon>
        <taxon>Geodermatophilales</taxon>
        <taxon>Geodermatophilaceae</taxon>
        <taxon>Geodermatophilus</taxon>
    </lineage>
</organism>
<dbReference type="RefSeq" id="WP_073422323.1">
    <property type="nucleotide sequence ID" value="NZ_FQVX01000005.1"/>
</dbReference>
<proteinExistence type="predicted"/>
<reference evidence="1 2" key="1">
    <citation type="submission" date="2016-11" db="EMBL/GenBank/DDBJ databases">
        <authorList>
            <person name="Jaros S."/>
            <person name="Januszkiewicz K."/>
            <person name="Wedrychowicz H."/>
        </authorList>
    </citation>
    <scope>NUCLEOTIDE SEQUENCE [LARGE SCALE GENOMIC DNA]</scope>
    <source>
        <strain evidence="1 2">DSM 45408</strain>
    </source>
</reference>
<sequence length="85" mass="9155">MLWQVKSEAGVEVGAVTVGTEPPGFITTVALNGRLPADADLVVYVTTTFADSNMGFRQSDLQPGEVYVFGDSVPRAEFEEQDLNC</sequence>
<dbReference type="Proteomes" id="UP000184471">
    <property type="component" value="Unassembled WGS sequence"/>
</dbReference>
<dbReference type="EMBL" id="FQVX01000005">
    <property type="protein sequence ID" value="SHH17962.1"/>
    <property type="molecule type" value="Genomic_DNA"/>
</dbReference>
<dbReference type="AlphaFoldDB" id="A0A1M5QV35"/>
<evidence type="ECO:0000313" key="2">
    <source>
        <dbReference type="Proteomes" id="UP000184471"/>
    </source>
</evidence>
<name>A0A1M5QV35_9ACTN</name>
<accession>A0A1M5QV35</accession>
<keyword evidence="2" id="KW-1185">Reference proteome</keyword>
<evidence type="ECO:0000313" key="1">
    <source>
        <dbReference type="EMBL" id="SHH17962.1"/>
    </source>
</evidence>